<dbReference type="AlphaFoldDB" id="S9PN64"/>
<proteinExistence type="predicted"/>
<dbReference type="EMBL" id="ANAH02000004">
    <property type="protein sequence ID" value="EPX63922.1"/>
    <property type="molecule type" value="Genomic_DNA"/>
</dbReference>
<name>S9PN64_CYSF2</name>
<sequence>MVQNCSKQIKRKNIIFIGSEMSYDSFWWKMMFIAPGYTAGEGRGPLRAADMTTIAYVDKDYTFPEKLPLDDLRARHGHSIVKLSTSADIIAAMNDTPEVQVDGCTAQVKLQDVVFFSHGLPSEITLNYKGSIDITLNRSNLMGIRSDVFVEDGSIWSYACRTGNASSSEIFLKDEDAKPRDSLAQKMADRFKVTVHAFMTRSYYRHVIRDPAESDHITKMLKSKRKGQETQVINLSEHYEALPHPGLAENGNAFFGTGSRGEGTNGFALWRKNGSRAMPVSHHTPHGLSQVMVEFKP</sequence>
<organism evidence="1 2">
    <name type="scientific">Cystobacter fuscus (strain ATCC 25194 / DSM 2262 / NBRC 100088 / M29)</name>
    <dbReference type="NCBI Taxonomy" id="1242864"/>
    <lineage>
        <taxon>Bacteria</taxon>
        <taxon>Pseudomonadati</taxon>
        <taxon>Myxococcota</taxon>
        <taxon>Myxococcia</taxon>
        <taxon>Myxococcales</taxon>
        <taxon>Cystobacterineae</taxon>
        <taxon>Archangiaceae</taxon>
        <taxon>Cystobacter</taxon>
    </lineage>
</organism>
<comment type="caution">
    <text evidence="1">The sequence shown here is derived from an EMBL/GenBank/DDBJ whole genome shotgun (WGS) entry which is preliminary data.</text>
</comment>
<evidence type="ECO:0000313" key="1">
    <source>
        <dbReference type="EMBL" id="EPX63922.1"/>
    </source>
</evidence>
<keyword evidence="2" id="KW-1185">Reference proteome</keyword>
<protein>
    <submittedName>
        <fullName evidence="1">Endo-1,4-beta-mannanase</fullName>
    </submittedName>
</protein>
<reference evidence="1" key="1">
    <citation type="submission" date="2013-05" db="EMBL/GenBank/DDBJ databases">
        <title>Genome assembly of Cystobacter fuscus DSM 2262.</title>
        <authorList>
            <person name="Sharma G."/>
            <person name="Khatri I."/>
            <person name="Kaur C."/>
            <person name="Mayilraj S."/>
            <person name="Subramanian S."/>
        </authorList>
    </citation>
    <scope>NUCLEOTIDE SEQUENCE [LARGE SCALE GENOMIC DNA]</scope>
    <source>
        <strain evidence="1">DSM 2262</strain>
    </source>
</reference>
<gene>
    <name evidence="1" type="ORF">D187_005055</name>
</gene>
<dbReference type="Proteomes" id="UP000011682">
    <property type="component" value="Unassembled WGS sequence"/>
</dbReference>
<dbReference type="eggNOG" id="ENOG5033GGU">
    <property type="taxonomic scope" value="Bacteria"/>
</dbReference>
<evidence type="ECO:0000313" key="2">
    <source>
        <dbReference type="Proteomes" id="UP000011682"/>
    </source>
</evidence>
<accession>S9PN64</accession>